<keyword evidence="2" id="KW-1185">Reference proteome</keyword>
<name>A0A1I7WG46_HETBA</name>
<reference evidence="3" key="1">
    <citation type="submission" date="2016-11" db="UniProtKB">
        <authorList>
            <consortium name="WormBaseParasite"/>
        </authorList>
    </citation>
    <scope>IDENTIFICATION</scope>
</reference>
<dbReference type="WBParaSite" id="Hba_03962">
    <property type="protein sequence ID" value="Hba_03962"/>
    <property type="gene ID" value="Hba_03962"/>
</dbReference>
<sequence>MIIFKVLSPLNSLLAVYAQRILTAALELKRNDIARKYATVSVQAYKRYLPEGHPELTIRLHLAAVCRSFEDLLEEDF</sequence>
<keyword evidence="1" id="KW-0732">Signal</keyword>
<dbReference type="InterPro" id="IPR011990">
    <property type="entry name" value="TPR-like_helical_dom_sf"/>
</dbReference>
<evidence type="ECO:0000313" key="2">
    <source>
        <dbReference type="Proteomes" id="UP000095283"/>
    </source>
</evidence>
<evidence type="ECO:0000256" key="1">
    <source>
        <dbReference type="SAM" id="SignalP"/>
    </source>
</evidence>
<dbReference type="AlphaFoldDB" id="A0A1I7WG46"/>
<proteinExistence type="predicted"/>
<organism evidence="2 3">
    <name type="scientific">Heterorhabditis bacteriophora</name>
    <name type="common">Entomopathogenic nematode worm</name>
    <dbReference type="NCBI Taxonomy" id="37862"/>
    <lineage>
        <taxon>Eukaryota</taxon>
        <taxon>Metazoa</taxon>
        <taxon>Ecdysozoa</taxon>
        <taxon>Nematoda</taxon>
        <taxon>Chromadorea</taxon>
        <taxon>Rhabditida</taxon>
        <taxon>Rhabditina</taxon>
        <taxon>Rhabditomorpha</taxon>
        <taxon>Strongyloidea</taxon>
        <taxon>Heterorhabditidae</taxon>
        <taxon>Heterorhabditis</taxon>
    </lineage>
</organism>
<evidence type="ECO:0000313" key="3">
    <source>
        <dbReference type="WBParaSite" id="Hba_03962"/>
    </source>
</evidence>
<dbReference type="Gene3D" id="1.25.40.10">
    <property type="entry name" value="Tetratricopeptide repeat domain"/>
    <property type="match status" value="1"/>
</dbReference>
<feature type="signal peptide" evidence="1">
    <location>
        <begin position="1"/>
        <end position="18"/>
    </location>
</feature>
<feature type="chain" id="PRO_5009310617" evidence="1">
    <location>
        <begin position="19"/>
        <end position="77"/>
    </location>
</feature>
<protein>
    <submittedName>
        <fullName evidence="3">14_3_3 domain-containing protein</fullName>
    </submittedName>
</protein>
<dbReference type="Proteomes" id="UP000095283">
    <property type="component" value="Unplaced"/>
</dbReference>
<accession>A0A1I7WG46</accession>